<dbReference type="SUPFAM" id="SSF56487">
    <property type="entry name" value="SRCR-like"/>
    <property type="match status" value="3"/>
</dbReference>
<organism evidence="8 9">
    <name type="scientific">Dreissena polymorpha</name>
    <name type="common">Zebra mussel</name>
    <name type="synonym">Mytilus polymorpha</name>
    <dbReference type="NCBI Taxonomy" id="45954"/>
    <lineage>
        <taxon>Eukaryota</taxon>
        <taxon>Metazoa</taxon>
        <taxon>Spiralia</taxon>
        <taxon>Lophotrochozoa</taxon>
        <taxon>Mollusca</taxon>
        <taxon>Bivalvia</taxon>
        <taxon>Autobranchia</taxon>
        <taxon>Heteroconchia</taxon>
        <taxon>Euheterodonta</taxon>
        <taxon>Imparidentia</taxon>
        <taxon>Neoheterodontei</taxon>
        <taxon>Myida</taxon>
        <taxon>Dreissenoidea</taxon>
        <taxon>Dreissenidae</taxon>
        <taxon>Dreissena</taxon>
    </lineage>
</organism>
<evidence type="ECO:0000256" key="6">
    <source>
        <dbReference type="PROSITE-ProRule" id="PRU00196"/>
    </source>
</evidence>
<evidence type="ECO:0000259" key="7">
    <source>
        <dbReference type="PROSITE" id="PS50287"/>
    </source>
</evidence>
<dbReference type="PRINTS" id="PR00258">
    <property type="entry name" value="SPERACTRCPTR"/>
</dbReference>
<evidence type="ECO:0000313" key="8">
    <source>
        <dbReference type="EMBL" id="KAH3788506.1"/>
    </source>
</evidence>
<feature type="disulfide bond" evidence="6">
    <location>
        <begin position="55"/>
        <end position="65"/>
    </location>
</feature>
<keyword evidence="1" id="KW-0732">Signal</keyword>
<dbReference type="PANTHER" id="PTHR19331">
    <property type="entry name" value="SCAVENGER RECEPTOR DOMAIN-CONTAINING"/>
    <property type="match status" value="1"/>
</dbReference>
<dbReference type="AlphaFoldDB" id="A0A9D4EZ93"/>
<feature type="disulfide bond" evidence="6">
    <location>
        <begin position="166"/>
        <end position="176"/>
    </location>
</feature>
<evidence type="ECO:0000256" key="5">
    <source>
        <dbReference type="ARBA" id="ARBA00023180"/>
    </source>
</evidence>
<protein>
    <recommendedName>
        <fullName evidence="7">SRCR domain-containing protein</fullName>
    </recommendedName>
</protein>
<reference evidence="8" key="2">
    <citation type="submission" date="2020-11" db="EMBL/GenBank/DDBJ databases">
        <authorList>
            <person name="McCartney M.A."/>
            <person name="Auch B."/>
            <person name="Kono T."/>
            <person name="Mallez S."/>
            <person name="Becker A."/>
            <person name="Gohl D.M."/>
            <person name="Silverstein K.A.T."/>
            <person name="Koren S."/>
            <person name="Bechman K.B."/>
            <person name="Herman A."/>
            <person name="Abrahante J.E."/>
            <person name="Garbe J."/>
        </authorList>
    </citation>
    <scope>NUCLEOTIDE SEQUENCE</scope>
    <source>
        <strain evidence="8">Duluth1</strain>
        <tissue evidence="8">Whole animal</tissue>
    </source>
</reference>
<comment type="caution">
    <text evidence="6">Lacks conserved residue(s) required for the propagation of feature annotation.</text>
</comment>
<keyword evidence="2" id="KW-0677">Repeat</keyword>
<dbReference type="FunFam" id="3.10.250.10:FF:000007">
    <property type="entry name" value="Soluble scavenger receptor cysteine-rich domain-containing protein SSC5D"/>
    <property type="match status" value="1"/>
</dbReference>
<proteinExistence type="predicted"/>
<name>A0A9D4EZ93_DREPO</name>
<dbReference type="PANTHER" id="PTHR19331:SF465">
    <property type="entry name" value="EGG PEPTIDE SPERACT RECEPTOR"/>
    <property type="match status" value="1"/>
</dbReference>
<accession>A0A9D4EZ93</accession>
<keyword evidence="5" id="KW-0325">Glycoprotein</keyword>
<feature type="domain" description="SRCR" evidence="7">
    <location>
        <begin position="1"/>
        <end position="86"/>
    </location>
</feature>
<reference evidence="8" key="1">
    <citation type="journal article" date="2019" name="bioRxiv">
        <title>The Genome of the Zebra Mussel, Dreissena polymorpha: A Resource for Invasive Species Research.</title>
        <authorList>
            <person name="McCartney M.A."/>
            <person name="Auch B."/>
            <person name="Kono T."/>
            <person name="Mallez S."/>
            <person name="Zhang Y."/>
            <person name="Obille A."/>
            <person name="Becker A."/>
            <person name="Abrahante J.E."/>
            <person name="Garbe J."/>
            <person name="Badalamenti J.P."/>
            <person name="Herman A."/>
            <person name="Mangelson H."/>
            <person name="Liachko I."/>
            <person name="Sullivan S."/>
            <person name="Sone E.D."/>
            <person name="Koren S."/>
            <person name="Silverstein K.A.T."/>
            <person name="Beckman K.B."/>
            <person name="Gohl D.M."/>
        </authorList>
    </citation>
    <scope>NUCLEOTIDE SEQUENCE</scope>
    <source>
        <strain evidence="8">Duluth1</strain>
        <tissue evidence="8">Whole animal</tissue>
    </source>
</reference>
<dbReference type="FunFam" id="3.10.250.10:FF:000001">
    <property type="entry name" value="Lysyl oxidase 4 isoform X1"/>
    <property type="match status" value="1"/>
</dbReference>
<feature type="domain" description="SRCR" evidence="7">
    <location>
        <begin position="93"/>
        <end position="193"/>
    </location>
</feature>
<dbReference type="SMART" id="SM00202">
    <property type="entry name" value="SR"/>
    <property type="match status" value="3"/>
</dbReference>
<dbReference type="GO" id="GO:0016020">
    <property type="term" value="C:membrane"/>
    <property type="evidence" value="ECO:0007669"/>
    <property type="project" value="InterPro"/>
</dbReference>
<keyword evidence="4" id="KW-0675">Receptor</keyword>
<sequence>MNGEWGTICDDNFGEAEAGVVCGMLGYARNGAITAMGTYGSGSTSQPIHLDNVDCEGNEDTLLECKHNAIDFTDCNHKEDVGVVCKAATHAVIRLEGQGSTEVQGRVEISTDNGVTWSTIRSDNFDLSEAKVLCRMLGFSTYNVTYWGNAFFGEGHAYMSSKTFDCYGTETSVLNCNTSGSCPHSKDVGVRCTKVDLQVRLVNGSKSSEGRMELSIDNGVTWGTVCDDAFDNLDAAVVCNMLGYGRSGATAKASAFFGAGQSTQSILLSHLSCNGHENTIIECNSNGLGVHSCGHGDDAGVICIP</sequence>
<feature type="disulfide bond" evidence="6">
    <location>
        <begin position="273"/>
        <end position="283"/>
    </location>
</feature>
<evidence type="ECO:0000256" key="2">
    <source>
        <dbReference type="ARBA" id="ARBA00022737"/>
    </source>
</evidence>
<evidence type="ECO:0000256" key="1">
    <source>
        <dbReference type="ARBA" id="ARBA00022729"/>
    </source>
</evidence>
<dbReference type="InterPro" id="IPR036772">
    <property type="entry name" value="SRCR-like_dom_sf"/>
</dbReference>
<evidence type="ECO:0000313" key="9">
    <source>
        <dbReference type="Proteomes" id="UP000828390"/>
    </source>
</evidence>
<dbReference type="Gene3D" id="3.10.250.10">
    <property type="entry name" value="SRCR-like domain"/>
    <property type="match status" value="3"/>
</dbReference>
<dbReference type="InterPro" id="IPR001190">
    <property type="entry name" value="SRCR"/>
</dbReference>
<gene>
    <name evidence="8" type="ORF">DPMN_166651</name>
</gene>
<comment type="caution">
    <text evidence="8">The sequence shown here is derived from an EMBL/GenBank/DDBJ whole genome shotgun (WGS) entry which is preliminary data.</text>
</comment>
<keyword evidence="9" id="KW-1185">Reference proteome</keyword>
<dbReference type="PROSITE" id="PS50287">
    <property type="entry name" value="SRCR_2"/>
    <property type="match status" value="3"/>
</dbReference>
<dbReference type="Pfam" id="PF00530">
    <property type="entry name" value="SRCR"/>
    <property type="match status" value="3"/>
</dbReference>
<dbReference type="EMBL" id="JAIWYP010000008">
    <property type="protein sequence ID" value="KAH3788506.1"/>
    <property type="molecule type" value="Genomic_DNA"/>
</dbReference>
<feature type="domain" description="SRCR" evidence="7">
    <location>
        <begin position="199"/>
        <end position="304"/>
    </location>
</feature>
<dbReference type="Proteomes" id="UP000828390">
    <property type="component" value="Unassembled WGS sequence"/>
</dbReference>
<keyword evidence="3 6" id="KW-1015">Disulfide bond</keyword>
<evidence type="ECO:0000256" key="4">
    <source>
        <dbReference type="ARBA" id="ARBA00023170"/>
    </source>
</evidence>
<evidence type="ECO:0000256" key="3">
    <source>
        <dbReference type="ARBA" id="ARBA00023157"/>
    </source>
</evidence>